<keyword evidence="3" id="KW-1185">Reference proteome</keyword>
<dbReference type="Gene3D" id="3.30.420.10">
    <property type="entry name" value="Ribonuclease H-like superfamily/Ribonuclease H"/>
    <property type="match status" value="1"/>
</dbReference>
<dbReference type="Pfam" id="PF00929">
    <property type="entry name" value="RNase_T"/>
    <property type="match status" value="1"/>
</dbReference>
<feature type="domain" description="Exonuclease" evidence="1">
    <location>
        <begin position="47"/>
        <end position="212"/>
    </location>
</feature>
<dbReference type="InterPro" id="IPR013520">
    <property type="entry name" value="Ribonucl_H"/>
</dbReference>
<dbReference type="Proteomes" id="UP001597203">
    <property type="component" value="Unassembled WGS sequence"/>
</dbReference>
<keyword evidence="2" id="KW-0269">Exonuclease</keyword>
<evidence type="ECO:0000313" key="3">
    <source>
        <dbReference type="Proteomes" id="UP001597203"/>
    </source>
</evidence>
<dbReference type="PANTHER" id="PTHR30231:SF37">
    <property type="entry name" value="EXODEOXYRIBONUCLEASE 10"/>
    <property type="match status" value="1"/>
</dbReference>
<evidence type="ECO:0000259" key="1">
    <source>
        <dbReference type="SMART" id="SM00479"/>
    </source>
</evidence>
<dbReference type="RefSeq" id="WP_380911596.1">
    <property type="nucleotide sequence ID" value="NZ_JBHTLS010000126.1"/>
</dbReference>
<dbReference type="PANTHER" id="PTHR30231">
    <property type="entry name" value="DNA POLYMERASE III SUBUNIT EPSILON"/>
    <property type="match status" value="1"/>
</dbReference>
<dbReference type="InterPro" id="IPR012337">
    <property type="entry name" value="RNaseH-like_sf"/>
</dbReference>
<reference evidence="3" key="1">
    <citation type="journal article" date="2019" name="Int. J. Syst. Evol. Microbiol.">
        <title>The Global Catalogue of Microorganisms (GCM) 10K type strain sequencing project: providing services to taxonomists for standard genome sequencing and annotation.</title>
        <authorList>
            <consortium name="The Broad Institute Genomics Platform"/>
            <consortium name="The Broad Institute Genome Sequencing Center for Infectious Disease"/>
            <person name="Wu L."/>
            <person name="Ma J."/>
        </authorList>
    </citation>
    <scope>NUCLEOTIDE SEQUENCE [LARGE SCALE GENOMIC DNA]</scope>
    <source>
        <strain evidence="3">CCUG 54329</strain>
    </source>
</reference>
<name>A0ABW3P2E5_9SPHN</name>
<protein>
    <submittedName>
        <fullName evidence="2">3'-5' exonuclease</fullName>
    </submittedName>
</protein>
<proteinExistence type="predicted"/>
<dbReference type="InterPro" id="IPR036397">
    <property type="entry name" value="RNaseH_sf"/>
</dbReference>
<evidence type="ECO:0000313" key="2">
    <source>
        <dbReference type="EMBL" id="MFD1105649.1"/>
    </source>
</evidence>
<accession>A0ABW3P2E5</accession>
<keyword evidence="2" id="KW-0378">Hydrolase</keyword>
<keyword evidence="2" id="KW-0540">Nuclease</keyword>
<organism evidence="2 3">
    <name type="scientific">Sphingobium olei</name>
    <dbReference type="NCBI Taxonomy" id="420955"/>
    <lineage>
        <taxon>Bacteria</taxon>
        <taxon>Pseudomonadati</taxon>
        <taxon>Pseudomonadota</taxon>
        <taxon>Alphaproteobacteria</taxon>
        <taxon>Sphingomonadales</taxon>
        <taxon>Sphingomonadaceae</taxon>
        <taxon>Sphingobium</taxon>
    </lineage>
</organism>
<dbReference type="CDD" id="cd06127">
    <property type="entry name" value="DEDDh"/>
    <property type="match status" value="1"/>
</dbReference>
<dbReference type="EMBL" id="JBHTLS010000126">
    <property type="protein sequence ID" value="MFD1105649.1"/>
    <property type="molecule type" value="Genomic_DNA"/>
</dbReference>
<comment type="caution">
    <text evidence="2">The sequence shown here is derived from an EMBL/GenBank/DDBJ whole genome shotgun (WGS) entry which is preliminary data.</text>
</comment>
<dbReference type="SUPFAM" id="SSF53098">
    <property type="entry name" value="Ribonuclease H-like"/>
    <property type="match status" value="1"/>
</dbReference>
<dbReference type="NCBIfam" id="NF006615">
    <property type="entry name" value="PRK09182.1"/>
    <property type="match status" value="1"/>
</dbReference>
<dbReference type="SMART" id="SM00479">
    <property type="entry name" value="EXOIII"/>
    <property type="match status" value="1"/>
</dbReference>
<gene>
    <name evidence="2" type="ORF">ACFQ24_12315</name>
</gene>
<dbReference type="GO" id="GO:0004527">
    <property type="term" value="F:exonuclease activity"/>
    <property type="evidence" value="ECO:0007669"/>
    <property type="project" value="UniProtKB-KW"/>
</dbReference>
<sequence length="294" mass="32307">MTRITDATSAGASLPTCAGDPDIRILRRVSALTDFPLADGATGTIRRIAIVDTETTGTDVIDDEIIDIAVVVIEVDEAGEIVGIASAGQALRDPGMPIPPHISRLTGITDADVRGKTIDLDRLERLLAGVEVRIAHSAAFDIGFIENLMPGLAGEAWACSMRDFDWAVAGFDGAKLGYLLTQIGRFNTAHRAMADVVTLLHLLAHRLPHGGTVIGDLLTSAERPTVRFEAVGAPFDRRAQLKSRGYRWDARNRVWWIELAREDCAEEERWFRQDIAPHGPLPRMTPITWHQRHR</sequence>